<proteinExistence type="predicted"/>
<dbReference type="AlphaFoldDB" id="A0AAD9MVK1"/>
<name>A0AAD9MVK1_9ANNE</name>
<evidence type="ECO:0000313" key="2">
    <source>
        <dbReference type="EMBL" id="KAK2144579.1"/>
    </source>
</evidence>
<comment type="caution">
    <text evidence="2">The sequence shown here is derived from an EMBL/GenBank/DDBJ whole genome shotgun (WGS) entry which is preliminary data.</text>
</comment>
<dbReference type="GO" id="GO:0004714">
    <property type="term" value="F:transmembrane receptor protein tyrosine kinase activity"/>
    <property type="evidence" value="ECO:0007669"/>
    <property type="project" value="TreeGrafter"/>
</dbReference>
<dbReference type="GO" id="GO:0005524">
    <property type="term" value="F:ATP binding"/>
    <property type="evidence" value="ECO:0007669"/>
    <property type="project" value="InterPro"/>
</dbReference>
<sequence length="86" mass="10072">MLSRPIRWLSPEAIKLNHIKESDIWSFGVLLWEITSGGEIPLKDKTDEEAREYDIMCSCWMVQPHKRLPVKEVESQLLELSQYEAV</sequence>
<dbReference type="InterPro" id="IPR001245">
    <property type="entry name" value="Ser-Thr/Tyr_kinase_cat_dom"/>
</dbReference>
<evidence type="ECO:0000259" key="1">
    <source>
        <dbReference type="PROSITE" id="PS50011"/>
    </source>
</evidence>
<dbReference type="PANTHER" id="PTHR24416">
    <property type="entry name" value="TYROSINE-PROTEIN KINASE RECEPTOR"/>
    <property type="match status" value="1"/>
</dbReference>
<dbReference type="Proteomes" id="UP001208570">
    <property type="component" value="Unassembled WGS sequence"/>
</dbReference>
<dbReference type="InterPro" id="IPR050122">
    <property type="entry name" value="RTK"/>
</dbReference>
<accession>A0AAD9MVK1</accession>
<reference evidence="2" key="1">
    <citation type="journal article" date="2023" name="Mol. Biol. Evol.">
        <title>Third-Generation Sequencing Reveals the Adaptive Role of the Epigenome in Three Deep-Sea Polychaetes.</title>
        <authorList>
            <person name="Perez M."/>
            <person name="Aroh O."/>
            <person name="Sun Y."/>
            <person name="Lan Y."/>
            <person name="Juniper S.K."/>
            <person name="Young C.R."/>
            <person name="Angers B."/>
            <person name="Qian P.Y."/>
        </authorList>
    </citation>
    <scope>NUCLEOTIDE SEQUENCE</scope>
    <source>
        <strain evidence="2">P08H-3</strain>
    </source>
</reference>
<dbReference type="Gene3D" id="1.10.510.10">
    <property type="entry name" value="Transferase(Phosphotransferase) domain 1"/>
    <property type="match status" value="1"/>
</dbReference>
<feature type="domain" description="Protein kinase" evidence="1">
    <location>
        <begin position="1"/>
        <end position="86"/>
    </location>
</feature>
<gene>
    <name evidence="2" type="ORF">LSH36_745g01022</name>
</gene>
<dbReference type="InterPro" id="IPR000719">
    <property type="entry name" value="Prot_kinase_dom"/>
</dbReference>
<keyword evidence="3" id="KW-1185">Reference proteome</keyword>
<dbReference type="GO" id="GO:0043235">
    <property type="term" value="C:receptor complex"/>
    <property type="evidence" value="ECO:0007669"/>
    <property type="project" value="TreeGrafter"/>
</dbReference>
<dbReference type="EMBL" id="JAODUP010000745">
    <property type="protein sequence ID" value="KAK2144579.1"/>
    <property type="molecule type" value="Genomic_DNA"/>
</dbReference>
<protein>
    <recommendedName>
        <fullName evidence="1">Protein kinase domain-containing protein</fullName>
    </recommendedName>
</protein>
<evidence type="ECO:0000313" key="3">
    <source>
        <dbReference type="Proteomes" id="UP001208570"/>
    </source>
</evidence>
<dbReference type="GO" id="GO:0005886">
    <property type="term" value="C:plasma membrane"/>
    <property type="evidence" value="ECO:0007669"/>
    <property type="project" value="TreeGrafter"/>
</dbReference>
<dbReference type="PROSITE" id="PS50011">
    <property type="entry name" value="PROTEIN_KINASE_DOM"/>
    <property type="match status" value="1"/>
</dbReference>
<organism evidence="2 3">
    <name type="scientific">Paralvinella palmiformis</name>
    <dbReference type="NCBI Taxonomy" id="53620"/>
    <lineage>
        <taxon>Eukaryota</taxon>
        <taxon>Metazoa</taxon>
        <taxon>Spiralia</taxon>
        <taxon>Lophotrochozoa</taxon>
        <taxon>Annelida</taxon>
        <taxon>Polychaeta</taxon>
        <taxon>Sedentaria</taxon>
        <taxon>Canalipalpata</taxon>
        <taxon>Terebellida</taxon>
        <taxon>Terebelliformia</taxon>
        <taxon>Alvinellidae</taxon>
        <taxon>Paralvinella</taxon>
    </lineage>
</organism>
<dbReference type="PANTHER" id="PTHR24416:SF611">
    <property type="entry name" value="TYROSINE-PROTEIN KINASE TRANSMEMBRANE RECEPTOR ROR"/>
    <property type="match status" value="1"/>
</dbReference>
<dbReference type="Pfam" id="PF07714">
    <property type="entry name" value="PK_Tyr_Ser-Thr"/>
    <property type="match status" value="1"/>
</dbReference>
<dbReference type="SUPFAM" id="SSF56112">
    <property type="entry name" value="Protein kinase-like (PK-like)"/>
    <property type="match status" value="1"/>
</dbReference>
<dbReference type="GO" id="GO:0007169">
    <property type="term" value="P:cell surface receptor protein tyrosine kinase signaling pathway"/>
    <property type="evidence" value="ECO:0007669"/>
    <property type="project" value="TreeGrafter"/>
</dbReference>
<dbReference type="InterPro" id="IPR011009">
    <property type="entry name" value="Kinase-like_dom_sf"/>
</dbReference>